<dbReference type="Pfam" id="PF13407">
    <property type="entry name" value="Peripla_BP_4"/>
    <property type="match status" value="1"/>
</dbReference>
<evidence type="ECO:0000259" key="4">
    <source>
        <dbReference type="Pfam" id="PF13407"/>
    </source>
</evidence>
<dbReference type="SUPFAM" id="SSF53822">
    <property type="entry name" value="Periplasmic binding protein-like I"/>
    <property type="match status" value="1"/>
</dbReference>
<dbReference type="Proteomes" id="UP000537718">
    <property type="component" value="Unassembled WGS sequence"/>
</dbReference>
<evidence type="ECO:0000256" key="3">
    <source>
        <dbReference type="ARBA" id="ARBA00022729"/>
    </source>
</evidence>
<organism evidence="5 6">
    <name type="scientific">Pedobacter cryoconitis</name>
    <dbReference type="NCBI Taxonomy" id="188932"/>
    <lineage>
        <taxon>Bacteria</taxon>
        <taxon>Pseudomonadati</taxon>
        <taxon>Bacteroidota</taxon>
        <taxon>Sphingobacteriia</taxon>
        <taxon>Sphingobacteriales</taxon>
        <taxon>Sphingobacteriaceae</taxon>
        <taxon>Pedobacter</taxon>
    </lineage>
</organism>
<dbReference type="Gene3D" id="3.40.50.2300">
    <property type="match status" value="2"/>
</dbReference>
<comment type="caution">
    <text evidence="5">The sequence shown here is derived from an EMBL/GenBank/DDBJ whole genome shotgun (WGS) entry which is preliminary data.</text>
</comment>
<name>A0A7W8YPP0_9SPHI</name>
<comment type="subcellular location">
    <subcellularLocation>
        <location evidence="1">Cell envelope</location>
    </subcellularLocation>
</comment>
<protein>
    <submittedName>
        <fullName evidence="5">Ribose transport system substrate-binding protein</fullName>
    </submittedName>
</protein>
<accession>A0A7W8YPP0</accession>
<sequence length="340" mass="36792">MKIKEFKHVLPLIFALSMLFLTSCNPEQKANTKLQPALVSKKDLSEVKAGYCSPSLNASFYVALSKAVQSNVEAYGMKFIAVDGQGDITKQITGIEDMVAKGVKVLIINPIDPKALVSTINAATQAGVAVFILDSYIDPSAHYVSSVFANNTLNGELVGEWVVAQMGSQKINAAIISGNQGNQAGKEKRMGFMSGLAEGQLRTKGKTDFTITAQGWGGWENNEGLKAMEDILSAHPEINVLMAENDAMAIGALRAVEELGKKTNIMVASFDGQKEALKLIKQGKYGVSALNSPNRLGKLVVESAVRYLNGDRYLDKVMYTQSLLIDKNNVAQFYDPKANF</sequence>
<evidence type="ECO:0000313" key="6">
    <source>
        <dbReference type="Proteomes" id="UP000537718"/>
    </source>
</evidence>
<dbReference type="PANTHER" id="PTHR46847">
    <property type="entry name" value="D-ALLOSE-BINDING PERIPLASMIC PROTEIN-RELATED"/>
    <property type="match status" value="1"/>
</dbReference>
<evidence type="ECO:0000256" key="1">
    <source>
        <dbReference type="ARBA" id="ARBA00004196"/>
    </source>
</evidence>
<feature type="domain" description="Periplasmic binding protein" evidence="4">
    <location>
        <begin position="51"/>
        <end position="311"/>
    </location>
</feature>
<proteinExistence type="inferred from homology"/>
<dbReference type="InterPro" id="IPR028082">
    <property type="entry name" value="Peripla_BP_I"/>
</dbReference>
<evidence type="ECO:0000256" key="2">
    <source>
        <dbReference type="ARBA" id="ARBA00007639"/>
    </source>
</evidence>
<reference evidence="5 6" key="1">
    <citation type="submission" date="2020-08" db="EMBL/GenBank/DDBJ databases">
        <title>Genomic Encyclopedia of Type Strains, Phase IV (KMG-V): Genome sequencing to study the core and pangenomes of soil and plant-associated prokaryotes.</title>
        <authorList>
            <person name="Whitman W."/>
        </authorList>
    </citation>
    <scope>NUCLEOTIDE SEQUENCE [LARGE SCALE GENOMIC DNA]</scope>
    <source>
        <strain evidence="5 6">MP7CTX6</strain>
    </source>
</reference>
<evidence type="ECO:0000313" key="5">
    <source>
        <dbReference type="EMBL" id="MBB5619397.1"/>
    </source>
</evidence>
<dbReference type="AlphaFoldDB" id="A0A7W8YPP0"/>
<comment type="similarity">
    <text evidence="2">Belongs to the bacterial solute-binding protein 2 family.</text>
</comment>
<dbReference type="PANTHER" id="PTHR46847:SF1">
    <property type="entry name" value="D-ALLOSE-BINDING PERIPLASMIC PROTEIN-RELATED"/>
    <property type="match status" value="1"/>
</dbReference>
<dbReference type="InterPro" id="IPR025997">
    <property type="entry name" value="SBP_2_dom"/>
</dbReference>
<dbReference type="RefSeq" id="WP_183865542.1">
    <property type="nucleotide sequence ID" value="NZ_JACHCF010000001.1"/>
</dbReference>
<keyword evidence="3" id="KW-0732">Signal</keyword>
<gene>
    <name evidence="5" type="ORF">HDE69_000433</name>
</gene>
<dbReference type="PROSITE" id="PS51257">
    <property type="entry name" value="PROKAR_LIPOPROTEIN"/>
    <property type="match status" value="1"/>
</dbReference>
<dbReference type="EMBL" id="JACHCF010000001">
    <property type="protein sequence ID" value="MBB5619397.1"/>
    <property type="molecule type" value="Genomic_DNA"/>
</dbReference>
<dbReference type="GO" id="GO:0030246">
    <property type="term" value="F:carbohydrate binding"/>
    <property type="evidence" value="ECO:0007669"/>
    <property type="project" value="UniProtKB-ARBA"/>
</dbReference>
<dbReference type="GO" id="GO:0030313">
    <property type="term" value="C:cell envelope"/>
    <property type="evidence" value="ECO:0007669"/>
    <property type="project" value="UniProtKB-SubCell"/>
</dbReference>